<comment type="similarity">
    <text evidence="2 10">Belongs to the TRAFAC class TrmE-Era-EngA-EngB-Septin-like GTPase superfamily. EngB GTPase family.</text>
</comment>
<keyword evidence="9 10" id="KW-0131">Cell cycle</keyword>
<dbReference type="PANTHER" id="PTHR11649:SF13">
    <property type="entry name" value="ENGB-TYPE G DOMAIN-CONTAINING PROTEIN"/>
    <property type="match status" value="1"/>
</dbReference>
<dbReference type="Proteomes" id="UP000184139">
    <property type="component" value="Unassembled WGS sequence"/>
</dbReference>
<keyword evidence="6" id="KW-0460">Magnesium</keyword>
<dbReference type="InterPro" id="IPR027417">
    <property type="entry name" value="P-loop_NTPase"/>
</dbReference>
<evidence type="ECO:0000256" key="9">
    <source>
        <dbReference type="ARBA" id="ARBA00023306"/>
    </source>
</evidence>
<reference evidence="12 13" key="1">
    <citation type="submission" date="2016-11" db="EMBL/GenBank/DDBJ databases">
        <authorList>
            <person name="Jaros S."/>
            <person name="Januszkiewicz K."/>
            <person name="Wedrychowicz H."/>
        </authorList>
    </citation>
    <scope>NUCLEOTIDE SEQUENCE [LARGE SCALE GENOMIC DNA]</scope>
    <source>
        <strain evidence="12 13">DSM 9705</strain>
    </source>
</reference>
<evidence type="ECO:0000256" key="7">
    <source>
        <dbReference type="ARBA" id="ARBA00023134"/>
    </source>
</evidence>
<accession>A0A1M5U3P3</accession>
<dbReference type="Pfam" id="PF01926">
    <property type="entry name" value="MMR_HSR1"/>
    <property type="match status" value="1"/>
</dbReference>
<keyword evidence="13" id="KW-1185">Reference proteome</keyword>
<evidence type="ECO:0000256" key="8">
    <source>
        <dbReference type="ARBA" id="ARBA00023210"/>
    </source>
</evidence>
<dbReference type="PANTHER" id="PTHR11649">
    <property type="entry name" value="MSS1/TRME-RELATED GTP-BINDING PROTEIN"/>
    <property type="match status" value="1"/>
</dbReference>
<protein>
    <recommendedName>
        <fullName evidence="10">Probable GTP-binding protein EngB</fullName>
    </recommendedName>
</protein>
<evidence type="ECO:0000256" key="5">
    <source>
        <dbReference type="ARBA" id="ARBA00022741"/>
    </source>
</evidence>
<dbReference type="InterPro" id="IPR019987">
    <property type="entry name" value="GTP-bd_ribosome_bio_YsxC"/>
</dbReference>
<evidence type="ECO:0000256" key="1">
    <source>
        <dbReference type="ARBA" id="ARBA00001946"/>
    </source>
</evidence>
<dbReference type="SUPFAM" id="SSF52540">
    <property type="entry name" value="P-loop containing nucleoside triphosphate hydrolases"/>
    <property type="match status" value="1"/>
</dbReference>
<dbReference type="GO" id="GO:0005829">
    <property type="term" value="C:cytosol"/>
    <property type="evidence" value="ECO:0007669"/>
    <property type="project" value="TreeGrafter"/>
</dbReference>
<evidence type="ECO:0000256" key="3">
    <source>
        <dbReference type="ARBA" id="ARBA00022618"/>
    </source>
</evidence>
<dbReference type="GO" id="GO:0000917">
    <property type="term" value="P:division septum assembly"/>
    <property type="evidence" value="ECO:0007669"/>
    <property type="project" value="UniProtKB-KW"/>
</dbReference>
<organism evidence="12 13">
    <name type="scientific">Desulfofustis glycolicus DSM 9705</name>
    <dbReference type="NCBI Taxonomy" id="1121409"/>
    <lineage>
        <taxon>Bacteria</taxon>
        <taxon>Pseudomonadati</taxon>
        <taxon>Thermodesulfobacteriota</taxon>
        <taxon>Desulfobulbia</taxon>
        <taxon>Desulfobulbales</taxon>
        <taxon>Desulfocapsaceae</taxon>
        <taxon>Desulfofustis</taxon>
    </lineage>
</organism>
<dbReference type="InterPro" id="IPR006073">
    <property type="entry name" value="GTP-bd"/>
</dbReference>
<dbReference type="InterPro" id="IPR030393">
    <property type="entry name" value="G_ENGB_dom"/>
</dbReference>
<evidence type="ECO:0000313" key="13">
    <source>
        <dbReference type="Proteomes" id="UP000184139"/>
    </source>
</evidence>
<evidence type="ECO:0000256" key="6">
    <source>
        <dbReference type="ARBA" id="ARBA00022842"/>
    </source>
</evidence>
<comment type="cofactor">
    <cofactor evidence="1">
        <name>Mg(2+)</name>
        <dbReference type="ChEBI" id="CHEBI:18420"/>
    </cofactor>
</comment>
<evidence type="ECO:0000256" key="10">
    <source>
        <dbReference type="HAMAP-Rule" id="MF_00321"/>
    </source>
</evidence>
<keyword evidence="3 10" id="KW-0132">Cell division</keyword>
<keyword evidence="8 10" id="KW-0717">Septation</keyword>
<dbReference type="HAMAP" id="MF_00321">
    <property type="entry name" value="GTPase_EngB"/>
    <property type="match status" value="1"/>
</dbReference>
<dbReference type="Gene3D" id="3.40.50.300">
    <property type="entry name" value="P-loop containing nucleotide triphosphate hydrolases"/>
    <property type="match status" value="1"/>
</dbReference>
<dbReference type="AlphaFoldDB" id="A0A1M5U3P3"/>
<dbReference type="GO" id="GO:0046872">
    <property type="term" value="F:metal ion binding"/>
    <property type="evidence" value="ECO:0007669"/>
    <property type="project" value="UniProtKB-KW"/>
</dbReference>
<name>A0A1M5U3P3_9BACT</name>
<evidence type="ECO:0000256" key="4">
    <source>
        <dbReference type="ARBA" id="ARBA00022723"/>
    </source>
</evidence>
<dbReference type="CDD" id="cd01876">
    <property type="entry name" value="YihA_EngB"/>
    <property type="match status" value="1"/>
</dbReference>
<keyword evidence="4" id="KW-0479">Metal-binding</keyword>
<keyword evidence="7 10" id="KW-0342">GTP-binding</keyword>
<dbReference type="OrthoDB" id="9804921at2"/>
<dbReference type="PROSITE" id="PS51706">
    <property type="entry name" value="G_ENGB"/>
    <property type="match status" value="1"/>
</dbReference>
<evidence type="ECO:0000313" key="12">
    <source>
        <dbReference type="EMBL" id="SHH57481.1"/>
    </source>
</evidence>
<dbReference type="RefSeq" id="WP_073373791.1">
    <property type="nucleotide sequence ID" value="NZ_FQXS01000004.1"/>
</dbReference>
<keyword evidence="5 10" id="KW-0547">Nucleotide-binding</keyword>
<evidence type="ECO:0000259" key="11">
    <source>
        <dbReference type="PROSITE" id="PS51706"/>
    </source>
</evidence>
<dbReference type="FunFam" id="3.40.50.300:FF:000098">
    <property type="entry name" value="Probable GTP-binding protein EngB"/>
    <property type="match status" value="1"/>
</dbReference>
<evidence type="ECO:0000256" key="2">
    <source>
        <dbReference type="ARBA" id="ARBA00009638"/>
    </source>
</evidence>
<dbReference type="EMBL" id="FQXS01000004">
    <property type="protein sequence ID" value="SHH57481.1"/>
    <property type="molecule type" value="Genomic_DNA"/>
</dbReference>
<dbReference type="NCBIfam" id="TIGR03598">
    <property type="entry name" value="GTPase_YsxC"/>
    <property type="match status" value="1"/>
</dbReference>
<comment type="function">
    <text evidence="10">Necessary for normal cell division and for the maintenance of normal septation.</text>
</comment>
<proteinExistence type="inferred from homology"/>
<sequence length="197" mass="22067">MEFFETAFVVSAHRLDQLPQDNLPEIVFAGRSNVGKSSLLNTLLNRKQLVKVSSRPGKTTGLNYFLVENAAYFVDLPGYGYAKVGKDLRTQWGKLITSYLQTRSQIACVVVIMDLRHGVKHLDSELLGWLRQHGVPFLTVYTKADKLSGNERSRNSSLLDAGHGLRPDERIIFSATSRLGREPLIERLQTIAGIAKR</sequence>
<dbReference type="GO" id="GO:0005525">
    <property type="term" value="F:GTP binding"/>
    <property type="evidence" value="ECO:0007669"/>
    <property type="project" value="UniProtKB-UniRule"/>
</dbReference>
<feature type="domain" description="EngB-type G" evidence="11">
    <location>
        <begin position="22"/>
        <end position="194"/>
    </location>
</feature>
<dbReference type="STRING" id="1121409.SAMN02745124_00980"/>
<gene>
    <name evidence="10" type="primary">engB</name>
    <name evidence="12" type="ORF">SAMN02745124_00980</name>
</gene>